<keyword evidence="5" id="KW-1185">Reference proteome</keyword>
<evidence type="ECO:0000256" key="1">
    <source>
        <dbReference type="ARBA" id="ARBA00007626"/>
    </source>
</evidence>
<dbReference type="GO" id="GO:0003729">
    <property type="term" value="F:mRNA binding"/>
    <property type="evidence" value="ECO:0000318"/>
    <property type="project" value="GO_Central"/>
</dbReference>
<name>A0A0K9NI37_ZOSMR</name>
<evidence type="ECO:0000256" key="3">
    <source>
        <dbReference type="PROSITE-ProRule" id="PRU00708"/>
    </source>
</evidence>
<dbReference type="InterPro" id="IPR011990">
    <property type="entry name" value="TPR-like_helical_dom_sf"/>
</dbReference>
<feature type="repeat" description="PPR" evidence="3">
    <location>
        <begin position="209"/>
        <end position="243"/>
    </location>
</feature>
<feature type="repeat" description="PPR" evidence="3">
    <location>
        <begin position="509"/>
        <end position="543"/>
    </location>
</feature>
<dbReference type="Pfam" id="PF13812">
    <property type="entry name" value="PPR_3"/>
    <property type="match status" value="1"/>
</dbReference>
<dbReference type="Pfam" id="PF01535">
    <property type="entry name" value="PPR"/>
    <property type="match status" value="2"/>
</dbReference>
<reference evidence="5" key="1">
    <citation type="journal article" date="2016" name="Nature">
        <title>The genome of the seagrass Zostera marina reveals angiosperm adaptation to the sea.</title>
        <authorList>
            <person name="Olsen J.L."/>
            <person name="Rouze P."/>
            <person name="Verhelst B."/>
            <person name="Lin Y.-C."/>
            <person name="Bayer T."/>
            <person name="Collen J."/>
            <person name="Dattolo E."/>
            <person name="De Paoli E."/>
            <person name="Dittami S."/>
            <person name="Maumus F."/>
            <person name="Michel G."/>
            <person name="Kersting A."/>
            <person name="Lauritano C."/>
            <person name="Lohaus R."/>
            <person name="Toepel M."/>
            <person name="Tonon T."/>
            <person name="Vanneste K."/>
            <person name="Amirebrahimi M."/>
            <person name="Brakel J."/>
            <person name="Bostroem C."/>
            <person name="Chovatia M."/>
            <person name="Grimwood J."/>
            <person name="Jenkins J.W."/>
            <person name="Jueterbock A."/>
            <person name="Mraz A."/>
            <person name="Stam W.T."/>
            <person name="Tice H."/>
            <person name="Bornberg-Bauer E."/>
            <person name="Green P.J."/>
            <person name="Pearson G.A."/>
            <person name="Procaccini G."/>
            <person name="Duarte C.M."/>
            <person name="Schmutz J."/>
            <person name="Reusch T.B.H."/>
            <person name="Van de Peer Y."/>
        </authorList>
    </citation>
    <scope>NUCLEOTIDE SEQUENCE [LARGE SCALE GENOMIC DNA]</scope>
    <source>
        <strain evidence="5">cv. Finnish</strain>
    </source>
</reference>
<dbReference type="AlphaFoldDB" id="A0A0K9NI37"/>
<dbReference type="Pfam" id="PF12854">
    <property type="entry name" value="PPR_1"/>
    <property type="match status" value="1"/>
</dbReference>
<dbReference type="InterPro" id="IPR002885">
    <property type="entry name" value="PPR_rpt"/>
</dbReference>
<dbReference type="SUPFAM" id="SSF48452">
    <property type="entry name" value="TPR-like"/>
    <property type="match status" value="1"/>
</dbReference>
<dbReference type="PROSITE" id="PS51375">
    <property type="entry name" value="PPR"/>
    <property type="match status" value="9"/>
</dbReference>
<feature type="repeat" description="PPR" evidence="3">
    <location>
        <begin position="356"/>
        <end position="390"/>
    </location>
</feature>
<dbReference type="NCBIfam" id="TIGR00756">
    <property type="entry name" value="PPR"/>
    <property type="match status" value="9"/>
</dbReference>
<comment type="caution">
    <text evidence="4">The sequence shown here is derived from an EMBL/GenBank/DDBJ whole genome shotgun (WGS) entry which is preliminary data.</text>
</comment>
<dbReference type="Proteomes" id="UP000036987">
    <property type="component" value="Unassembled WGS sequence"/>
</dbReference>
<feature type="repeat" description="PPR" evidence="3">
    <location>
        <begin position="438"/>
        <end position="472"/>
    </location>
</feature>
<dbReference type="PANTHER" id="PTHR46128:SF97">
    <property type="entry name" value="PENTACOTRIPEPTIDE-REPEAT REGION OF PRORP DOMAIN-CONTAINING PROTEIN"/>
    <property type="match status" value="1"/>
</dbReference>
<evidence type="ECO:0000256" key="2">
    <source>
        <dbReference type="ARBA" id="ARBA00022737"/>
    </source>
</evidence>
<organism evidence="4 5">
    <name type="scientific">Zostera marina</name>
    <name type="common">Eelgrass</name>
    <dbReference type="NCBI Taxonomy" id="29655"/>
    <lineage>
        <taxon>Eukaryota</taxon>
        <taxon>Viridiplantae</taxon>
        <taxon>Streptophyta</taxon>
        <taxon>Embryophyta</taxon>
        <taxon>Tracheophyta</taxon>
        <taxon>Spermatophyta</taxon>
        <taxon>Magnoliopsida</taxon>
        <taxon>Liliopsida</taxon>
        <taxon>Zosteraceae</taxon>
        <taxon>Zostera</taxon>
    </lineage>
</organism>
<dbReference type="OrthoDB" id="185373at2759"/>
<dbReference type="GO" id="GO:0000373">
    <property type="term" value="P:Group II intron splicing"/>
    <property type="evidence" value="ECO:0000318"/>
    <property type="project" value="GO_Central"/>
</dbReference>
<feature type="repeat" description="PPR" evidence="3">
    <location>
        <begin position="280"/>
        <end position="314"/>
    </location>
</feature>
<dbReference type="GO" id="GO:0005739">
    <property type="term" value="C:mitochondrion"/>
    <property type="evidence" value="ECO:0007669"/>
    <property type="project" value="GOC"/>
</dbReference>
<dbReference type="STRING" id="29655.A0A0K9NI37"/>
<dbReference type="Pfam" id="PF13041">
    <property type="entry name" value="PPR_2"/>
    <property type="match status" value="4"/>
</dbReference>
<protein>
    <submittedName>
        <fullName evidence="4">Putative Pentatricopeptide repeat-containing protein</fullName>
    </submittedName>
</protein>
<accession>A0A0K9NI37</accession>
<feature type="repeat" description="PPR" evidence="3">
    <location>
        <begin position="617"/>
        <end position="651"/>
    </location>
</feature>
<feature type="repeat" description="PPR" evidence="3">
    <location>
        <begin position="245"/>
        <end position="279"/>
    </location>
</feature>
<comment type="similarity">
    <text evidence="1">Belongs to the PPR family. P subfamily.</text>
</comment>
<dbReference type="EMBL" id="LFYR01002205">
    <property type="protein sequence ID" value="KMZ56293.1"/>
    <property type="molecule type" value="Genomic_DNA"/>
</dbReference>
<proteinExistence type="inferred from homology"/>
<evidence type="ECO:0000313" key="4">
    <source>
        <dbReference type="EMBL" id="KMZ56293.1"/>
    </source>
</evidence>
<evidence type="ECO:0000313" key="5">
    <source>
        <dbReference type="Proteomes" id="UP000036987"/>
    </source>
</evidence>
<gene>
    <name evidence="4" type="ORF">ZOSMA_97G00620</name>
</gene>
<dbReference type="Gene3D" id="1.25.40.10">
    <property type="entry name" value="Tetratricopeptide repeat domain"/>
    <property type="match status" value="5"/>
</dbReference>
<feature type="repeat" description="PPR" evidence="3">
    <location>
        <begin position="315"/>
        <end position="349"/>
    </location>
</feature>
<dbReference type="PANTHER" id="PTHR46128">
    <property type="entry name" value="MITOCHONDRIAL GROUP I INTRON SPLICING FACTOR CCM1"/>
    <property type="match status" value="1"/>
</dbReference>
<sequence>MSEFYCYCLLQKRRSFFSSAHLRSRILQTEYEIVRMFKLPDARSNFSDARHGRRDWIGRDSSRISELDPSKRELDQRFIRILKIFKWGSDAEKAFDVMQLKLDHRLLRHVLATADIDIGTKSQFFKWAAKKPTFHHNSMTYMSYIHALSAANLTGEISKTISEFVKNPSCIITPSDLSAVIVILCRAKMVNKACSIFYQVKSRRICQPTVQTYNTMITMLIQLGQFEKVHELYTEMTADGNCHPDTATYEAIITTYSKLGRLESARQVFDELKEVGMEPRPKMYTNLISLYFRLGEIDCALDLFQQMRSSGCSPNVYTYTELIRGLGKVSRIDEALGLFCEMKQRQLSGDSGCKPDVVLMNNLLNLLGKSGHLDDMLTLFSQMEASSSQHPPNVVSFNTMIKALFDSNSRGSASGVRYRPSDVDSWLEKMKTRGISPSAYTYSILIDGYCKTNRVEKALLLLEEMDEKGYPPCPQAYCSLINTLGNAGRLEAASELFNELCENTCYTTTARVFAVMIKQLGKSGNLSAAVNLFEEMKRRGCKPDVYVYNALMSSMVRFGKLDEARSLMRVMTEQGCKPDLNSYNIILNGVGKCSTAIGGATEALDMLRWMKENVEVDGVSYNTVLSCLSHAGMFEEAAKLMKEMTVLGFEYDVISYKSILEAVGKIDEEKDPNG</sequence>
<dbReference type="OMA" id="RKCKPTS"/>
<dbReference type="InterPro" id="IPR050872">
    <property type="entry name" value="PPR_P_subfamily"/>
</dbReference>
<dbReference type="GO" id="GO:0000963">
    <property type="term" value="P:mitochondrial RNA processing"/>
    <property type="evidence" value="ECO:0000318"/>
    <property type="project" value="GO_Central"/>
</dbReference>
<keyword evidence="2" id="KW-0677">Repeat</keyword>
<feature type="repeat" description="PPR" evidence="3">
    <location>
        <begin position="544"/>
        <end position="578"/>
    </location>
</feature>